<dbReference type="EMBL" id="JAUESC010000383">
    <property type="protein sequence ID" value="KAK0584576.1"/>
    <property type="molecule type" value="Genomic_DNA"/>
</dbReference>
<proteinExistence type="predicted"/>
<sequence>MQWTAHASKRRARGLPLQLKQQPGTPPWWMIERWISTCESTMRPHLTRGKEYMHLLRYDHLGYQPNRHRRMHANVMKQILVNHVPSIDQTTDVFTKPLPTPRFHYLRNKLKVQDSPLSLRGNVSDIDQSTAVNGE</sequence>
<accession>A0AA39VML7</accession>
<name>A0AA39VML7_ACESA</name>
<evidence type="ECO:0000313" key="2">
    <source>
        <dbReference type="Proteomes" id="UP001168877"/>
    </source>
</evidence>
<keyword evidence="2" id="KW-1185">Reference proteome</keyword>
<protein>
    <submittedName>
        <fullName evidence="1">Uncharacterized protein</fullName>
    </submittedName>
</protein>
<organism evidence="1 2">
    <name type="scientific">Acer saccharum</name>
    <name type="common">Sugar maple</name>
    <dbReference type="NCBI Taxonomy" id="4024"/>
    <lineage>
        <taxon>Eukaryota</taxon>
        <taxon>Viridiplantae</taxon>
        <taxon>Streptophyta</taxon>
        <taxon>Embryophyta</taxon>
        <taxon>Tracheophyta</taxon>
        <taxon>Spermatophyta</taxon>
        <taxon>Magnoliopsida</taxon>
        <taxon>eudicotyledons</taxon>
        <taxon>Gunneridae</taxon>
        <taxon>Pentapetalae</taxon>
        <taxon>rosids</taxon>
        <taxon>malvids</taxon>
        <taxon>Sapindales</taxon>
        <taxon>Sapindaceae</taxon>
        <taxon>Hippocastanoideae</taxon>
        <taxon>Acereae</taxon>
        <taxon>Acer</taxon>
    </lineage>
</organism>
<evidence type="ECO:0000313" key="1">
    <source>
        <dbReference type="EMBL" id="KAK0584576.1"/>
    </source>
</evidence>
<gene>
    <name evidence="1" type="ORF">LWI29_015427</name>
</gene>
<reference evidence="1" key="2">
    <citation type="submission" date="2023-06" db="EMBL/GenBank/DDBJ databases">
        <authorList>
            <person name="Swenson N.G."/>
            <person name="Wegrzyn J.L."/>
            <person name="Mcevoy S.L."/>
        </authorList>
    </citation>
    <scope>NUCLEOTIDE SEQUENCE</scope>
    <source>
        <strain evidence="1">NS2018</strain>
        <tissue evidence="1">Leaf</tissue>
    </source>
</reference>
<comment type="caution">
    <text evidence="1">The sequence shown here is derived from an EMBL/GenBank/DDBJ whole genome shotgun (WGS) entry which is preliminary data.</text>
</comment>
<dbReference type="AlphaFoldDB" id="A0AA39VML7"/>
<dbReference type="Proteomes" id="UP001168877">
    <property type="component" value="Unassembled WGS sequence"/>
</dbReference>
<reference evidence="1" key="1">
    <citation type="journal article" date="2022" name="Plant J.">
        <title>Strategies of tolerance reflected in two North American maple genomes.</title>
        <authorList>
            <person name="McEvoy S.L."/>
            <person name="Sezen U.U."/>
            <person name="Trouern-Trend A."/>
            <person name="McMahon S.M."/>
            <person name="Schaberg P.G."/>
            <person name="Yang J."/>
            <person name="Wegrzyn J.L."/>
            <person name="Swenson N.G."/>
        </authorList>
    </citation>
    <scope>NUCLEOTIDE SEQUENCE</scope>
    <source>
        <strain evidence="1">NS2018</strain>
    </source>
</reference>